<reference evidence="1" key="1">
    <citation type="submission" date="2021-05" db="EMBL/GenBank/DDBJ databases">
        <authorList>
            <person name="Pan Q."/>
            <person name="Jouanno E."/>
            <person name="Zahm M."/>
            <person name="Klopp C."/>
            <person name="Cabau C."/>
            <person name="Louis A."/>
            <person name="Berthelot C."/>
            <person name="Parey E."/>
            <person name="Roest Crollius H."/>
            <person name="Montfort J."/>
            <person name="Robinson-Rechavi M."/>
            <person name="Bouchez O."/>
            <person name="Lampietro C."/>
            <person name="Lopez Roques C."/>
            <person name="Donnadieu C."/>
            <person name="Postlethwait J."/>
            <person name="Bobe J."/>
            <person name="Dillon D."/>
            <person name="Chandos A."/>
            <person name="von Hippel F."/>
            <person name="Guiguen Y."/>
        </authorList>
    </citation>
    <scope>NUCLEOTIDE SEQUENCE</scope>
    <source>
        <strain evidence="1">YG-Jan2019</strain>
    </source>
</reference>
<dbReference type="Proteomes" id="UP001157502">
    <property type="component" value="Chromosome 1"/>
</dbReference>
<evidence type="ECO:0000313" key="2">
    <source>
        <dbReference type="Proteomes" id="UP001157502"/>
    </source>
</evidence>
<evidence type="ECO:0000313" key="1">
    <source>
        <dbReference type="EMBL" id="KAJ8017309.1"/>
    </source>
</evidence>
<protein>
    <submittedName>
        <fullName evidence="1">Uncharacterized protein</fullName>
    </submittedName>
</protein>
<comment type="caution">
    <text evidence="1">The sequence shown here is derived from an EMBL/GenBank/DDBJ whole genome shotgun (WGS) entry which is preliminary data.</text>
</comment>
<organism evidence="1 2">
    <name type="scientific">Dallia pectoralis</name>
    <name type="common">Alaska blackfish</name>
    <dbReference type="NCBI Taxonomy" id="75939"/>
    <lineage>
        <taxon>Eukaryota</taxon>
        <taxon>Metazoa</taxon>
        <taxon>Chordata</taxon>
        <taxon>Craniata</taxon>
        <taxon>Vertebrata</taxon>
        <taxon>Euteleostomi</taxon>
        <taxon>Actinopterygii</taxon>
        <taxon>Neopterygii</taxon>
        <taxon>Teleostei</taxon>
        <taxon>Protacanthopterygii</taxon>
        <taxon>Esociformes</taxon>
        <taxon>Umbridae</taxon>
        <taxon>Dallia</taxon>
    </lineage>
</organism>
<dbReference type="EMBL" id="CM055728">
    <property type="protein sequence ID" value="KAJ8017309.1"/>
    <property type="molecule type" value="Genomic_DNA"/>
</dbReference>
<sequence>MPCVTRATSDGTCQALCRTQLTQNSSQRNAADISKSVLSTSLMGLLLVADRECFLNAVVQCLSHTRAFRDYCLVKAYRQEMCSREQPELMEVSRMPRNICVSYWTGCTVRSTGGPVHPTPASSQNPDMPKSDLFSGLLCSSLHCSVCSFYCTCFDVFSDLSLPIHKRSAAGSVSLRECLDLFSQEEKLDEENAPVKQPLPNASDCV</sequence>
<proteinExistence type="predicted"/>
<accession>A0ACC2HMN2</accession>
<keyword evidence="2" id="KW-1185">Reference proteome</keyword>
<gene>
    <name evidence="1" type="ORF">DPEC_G00016530</name>
</gene>
<name>A0ACC2HMN2_DALPE</name>